<dbReference type="PROSITE" id="PS50125">
    <property type="entry name" value="GUANYLATE_CYCLASE_2"/>
    <property type="match status" value="1"/>
</dbReference>
<dbReference type="Pfam" id="PF00211">
    <property type="entry name" value="Guanylate_cyc"/>
    <property type="match status" value="1"/>
</dbReference>
<evidence type="ECO:0000313" key="3">
    <source>
        <dbReference type="EMBL" id="CAB4733145.1"/>
    </source>
</evidence>
<dbReference type="Gene3D" id="3.30.70.1230">
    <property type="entry name" value="Nucleotide cyclase"/>
    <property type="match status" value="1"/>
</dbReference>
<evidence type="ECO:0000259" key="2">
    <source>
        <dbReference type="PROSITE" id="PS50125"/>
    </source>
</evidence>
<dbReference type="InterPro" id="IPR029787">
    <property type="entry name" value="Nucleotide_cyclase"/>
</dbReference>
<feature type="compositionally biased region" description="Polar residues" evidence="1">
    <location>
        <begin position="1"/>
        <end position="14"/>
    </location>
</feature>
<dbReference type="GO" id="GO:0009190">
    <property type="term" value="P:cyclic nucleotide biosynthetic process"/>
    <property type="evidence" value="ECO:0007669"/>
    <property type="project" value="InterPro"/>
</dbReference>
<feature type="region of interest" description="Disordered" evidence="1">
    <location>
        <begin position="1"/>
        <end position="32"/>
    </location>
</feature>
<dbReference type="CDD" id="cd07302">
    <property type="entry name" value="CHD"/>
    <property type="match status" value="1"/>
</dbReference>
<evidence type="ECO:0000256" key="1">
    <source>
        <dbReference type="SAM" id="MobiDB-lite"/>
    </source>
</evidence>
<proteinExistence type="predicted"/>
<sequence length="202" mass="21420">MNNELPKFNPTTAHPSAARSATALPPRIGTEHPSLLPRNGHLLVERTFIFSDLSGFTAFTKRNGPHAAAAMLAEFRHITREIAASRGVRVAKWLGDGAMLVGVEPMPAIALGAHLVAHYRKSEVEVRVGIASGTVLLFEGDDYIGEPVNLAAKLCAAAKPGEILADCTSDGLPDWVHASDQVTVHVRGVGQVEGILRLVPAA</sequence>
<protein>
    <submittedName>
        <fullName evidence="3">Unannotated protein</fullName>
    </submittedName>
</protein>
<dbReference type="InterPro" id="IPR050697">
    <property type="entry name" value="Adenylyl/Guanylyl_Cyclase_3/4"/>
</dbReference>
<dbReference type="AlphaFoldDB" id="A0A6J6SEY3"/>
<accession>A0A6J6SEY3</accession>
<dbReference type="GO" id="GO:0035556">
    <property type="term" value="P:intracellular signal transduction"/>
    <property type="evidence" value="ECO:0007669"/>
    <property type="project" value="InterPro"/>
</dbReference>
<dbReference type="SUPFAM" id="SSF55073">
    <property type="entry name" value="Nucleotide cyclase"/>
    <property type="match status" value="1"/>
</dbReference>
<name>A0A6J6SEY3_9ZZZZ</name>
<feature type="domain" description="Guanylate cyclase" evidence="2">
    <location>
        <begin position="47"/>
        <end position="155"/>
    </location>
</feature>
<gene>
    <name evidence="3" type="ORF">UFOPK2754_00621</name>
</gene>
<dbReference type="PANTHER" id="PTHR43081">
    <property type="entry name" value="ADENYLATE CYCLASE, TERMINAL-DIFFERENTIATION SPECIFIC-RELATED"/>
    <property type="match status" value="1"/>
</dbReference>
<dbReference type="PANTHER" id="PTHR43081:SF1">
    <property type="entry name" value="ADENYLATE CYCLASE, TERMINAL-DIFFERENTIATION SPECIFIC"/>
    <property type="match status" value="1"/>
</dbReference>
<organism evidence="3">
    <name type="scientific">freshwater metagenome</name>
    <dbReference type="NCBI Taxonomy" id="449393"/>
    <lineage>
        <taxon>unclassified sequences</taxon>
        <taxon>metagenomes</taxon>
        <taxon>ecological metagenomes</taxon>
    </lineage>
</organism>
<dbReference type="EMBL" id="CAEZYR010000015">
    <property type="protein sequence ID" value="CAB4733145.1"/>
    <property type="molecule type" value="Genomic_DNA"/>
</dbReference>
<reference evidence="3" key="1">
    <citation type="submission" date="2020-05" db="EMBL/GenBank/DDBJ databases">
        <authorList>
            <person name="Chiriac C."/>
            <person name="Salcher M."/>
            <person name="Ghai R."/>
            <person name="Kavagutti S V."/>
        </authorList>
    </citation>
    <scope>NUCLEOTIDE SEQUENCE</scope>
</reference>
<dbReference type="InterPro" id="IPR001054">
    <property type="entry name" value="A/G_cyclase"/>
</dbReference>